<keyword evidence="4 5" id="KW-0186">Copper</keyword>
<dbReference type="Proteomes" id="UP001596425">
    <property type="component" value="Unassembled WGS sequence"/>
</dbReference>
<organism evidence="8 9">
    <name type="scientific">Microbulbifer taiwanensis</name>
    <dbReference type="NCBI Taxonomy" id="986746"/>
    <lineage>
        <taxon>Bacteria</taxon>
        <taxon>Pseudomonadati</taxon>
        <taxon>Pseudomonadota</taxon>
        <taxon>Gammaproteobacteria</taxon>
        <taxon>Cellvibrionales</taxon>
        <taxon>Microbulbiferaceae</taxon>
        <taxon>Microbulbifer</taxon>
    </lineage>
</organism>
<comment type="similarity">
    <text evidence="5">Belongs to the CopC family.</text>
</comment>
<accession>A0ABW1YK33</accession>
<dbReference type="PANTHER" id="PTHR34820">
    <property type="entry name" value="INNER MEMBRANE PROTEIN YEBZ"/>
    <property type="match status" value="1"/>
</dbReference>
<reference evidence="9" key="1">
    <citation type="journal article" date="2019" name="Int. J. Syst. Evol. Microbiol.">
        <title>The Global Catalogue of Microorganisms (GCM) 10K type strain sequencing project: providing services to taxonomists for standard genome sequencing and annotation.</title>
        <authorList>
            <consortium name="The Broad Institute Genomics Platform"/>
            <consortium name="The Broad Institute Genome Sequencing Center for Infectious Disease"/>
            <person name="Wu L."/>
            <person name="Ma J."/>
        </authorList>
    </citation>
    <scope>NUCLEOTIDE SEQUENCE [LARGE SCALE GENOMIC DNA]</scope>
    <source>
        <strain evidence="9">CGMCC 1.13718</strain>
    </source>
</reference>
<keyword evidence="5" id="KW-0574">Periplasm</keyword>
<proteinExistence type="inferred from homology"/>
<evidence type="ECO:0000256" key="6">
    <source>
        <dbReference type="SAM" id="SignalP"/>
    </source>
</evidence>
<evidence type="ECO:0000313" key="8">
    <source>
        <dbReference type="EMBL" id="MFC6632248.1"/>
    </source>
</evidence>
<evidence type="ECO:0000256" key="4">
    <source>
        <dbReference type="ARBA" id="ARBA00023008"/>
    </source>
</evidence>
<keyword evidence="9" id="KW-1185">Reference proteome</keyword>
<dbReference type="InterPro" id="IPR014756">
    <property type="entry name" value="Ig_E-set"/>
</dbReference>
<dbReference type="InterPro" id="IPR007348">
    <property type="entry name" value="CopC_dom"/>
</dbReference>
<dbReference type="Gene3D" id="2.60.40.1220">
    <property type="match status" value="1"/>
</dbReference>
<comment type="function">
    <text evidence="5">Involved in copper resistance.</text>
</comment>
<name>A0ABW1YK33_9GAMM</name>
<feature type="domain" description="CopC" evidence="7">
    <location>
        <begin position="24"/>
        <end position="112"/>
    </location>
</feature>
<dbReference type="InterPro" id="IPR014755">
    <property type="entry name" value="Cu-Rt/internalin_Ig-like"/>
</dbReference>
<sequence>MFNSFAIAVALAVAIAFANPTFAHSTIKSTVPASGSVLPSSPTRVEITFNEPARLTRAVVVGADKVERRLEISPSGSATTFFLEQPALKRGRNEIRWKALSRDGHPIDGSIVLVIKADAIPSAALEQDRGH</sequence>
<feature type="chain" id="PRO_5047107928" description="Copper resistance protein C" evidence="6">
    <location>
        <begin position="19"/>
        <end position="131"/>
    </location>
</feature>
<comment type="caution">
    <text evidence="8">The sequence shown here is derived from an EMBL/GenBank/DDBJ whole genome shotgun (WGS) entry which is preliminary data.</text>
</comment>
<keyword evidence="2 5" id="KW-0479">Metal-binding</keyword>
<evidence type="ECO:0000256" key="1">
    <source>
        <dbReference type="ARBA" id="ARBA00004196"/>
    </source>
</evidence>
<gene>
    <name evidence="8" type="ORF">ACFQBM_03090</name>
</gene>
<evidence type="ECO:0000256" key="2">
    <source>
        <dbReference type="ARBA" id="ARBA00022723"/>
    </source>
</evidence>
<keyword evidence="3 5" id="KW-0732">Signal</keyword>
<protein>
    <recommendedName>
        <fullName evidence="5">Copper resistance protein C</fullName>
    </recommendedName>
</protein>
<evidence type="ECO:0000256" key="5">
    <source>
        <dbReference type="RuleBase" id="RU369037"/>
    </source>
</evidence>
<evidence type="ECO:0000313" key="9">
    <source>
        <dbReference type="Proteomes" id="UP001596425"/>
    </source>
</evidence>
<dbReference type="InterPro" id="IPR032694">
    <property type="entry name" value="CopC/D"/>
</dbReference>
<dbReference type="EMBL" id="JBHSVR010000001">
    <property type="protein sequence ID" value="MFC6632248.1"/>
    <property type="molecule type" value="Genomic_DNA"/>
</dbReference>
<dbReference type="Pfam" id="PF04234">
    <property type="entry name" value="CopC"/>
    <property type="match status" value="1"/>
</dbReference>
<dbReference type="PANTHER" id="PTHR34820:SF4">
    <property type="entry name" value="INNER MEMBRANE PROTEIN YEBZ"/>
    <property type="match status" value="1"/>
</dbReference>
<comment type="subcellular location">
    <subcellularLocation>
        <location evidence="1">Cell envelope</location>
    </subcellularLocation>
    <subcellularLocation>
        <location evidence="5">Periplasm</location>
    </subcellularLocation>
</comment>
<dbReference type="RefSeq" id="WP_193192368.1">
    <property type="nucleotide sequence ID" value="NZ_JACZFR010000028.1"/>
</dbReference>
<dbReference type="SUPFAM" id="SSF81296">
    <property type="entry name" value="E set domains"/>
    <property type="match status" value="1"/>
</dbReference>
<evidence type="ECO:0000256" key="3">
    <source>
        <dbReference type="ARBA" id="ARBA00022729"/>
    </source>
</evidence>
<evidence type="ECO:0000259" key="7">
    <source>
        <dbReference type="Pfam" id="PF04234"/>
    </source>
</evidence>
<feature type="signal peptide" evidence="6">
    <location>
        <begin position="1"/>
        <end position="18"/>
    </location>
</feature>